<reference evidence="6" key="2">
    <citation type="journal article" date="2022" name="Hortic Res">
        <title>The genome of Dioscorea zingiberensis sheds light on the biosynthesis, origin and evolution of the medicinally important diosgenin saponins.</title>
        <authorList>
            <person name="Li Y."/>
            <person name="Tan C."/>
            <person name="Li Z."/>
            <person name="Guo J."/>
            <person name="Li S."/>
            <person name="Chen X."/>
            <person name="Wang C."/>
            <person name="Dai X."/>
            <person name="Yang H."/>
            <person name="Song W."/>
            <person name="Hou L."/>
            <person name="Xu J."/>
            <person name="Tong Z."/>
            <person name="Xu A."/>
            <person name="Yuan X."/>
            <person name="Wang W."/>
            <person name="Yang Q."/>
            <person name="Chen L."/>
            <person name="Sun Z."/>
            <person name="Wang K."/>
            <person name="Pan B."/>
            <person name="Chen J."/>
            <person name="Bao Y."/>
            <person name="Liu F."/>
            <person name="Qi X."/>
            <person name="Gang D.R."/>
            <person name="Wen J."/>
            <person name="Li J."/>
        </authorList>
    </citation>
    <scope>NUCLEOTIDE SEQUENCE</scope>
    <source>
        <strain evidence="6">Dzin_1.0</strain>
    </source>
</reference>
<keyword evidence="7" id="KW-1185">Reference proteome</keyword>
<evidence type="ECO:0000256" key="1">
    <source>
        <dbReference type="ARBA" id="ARBA00004123"/>
    </source>
</evidence>
<dbReference type="GO" id="GO:0005634">
    <property type="term" value="C:nucleus"/>
    <property type="evidence" value="ECO:0007669"/>
    <property type="project" value="UniProtKB-SubCell"/>
</dbReference>
<dbReference type="PROSITE" id="PS51017">
    <property type="entry name" value="CCT"/>
    <property type="match status" value="1"/>
</dbReference>
<organism evidence="6 7">
    <name type="scientific">Dioscorea zingiberensis</name>
    <dbReference type="NCBI Taxonomy" id="325984"/>
    <lineage>
        <taxon>Eukaryota</taxon>
        <taxon>Viridiplantae</taxon>
        <taxon>Streptophyta</taxon>
        <taxon>Embryophyta</taxon>
        <taxon>Tracheophyta</taxon>
        <taxon>Spermatophyta</taxon>
        <taxon>Magnoliopsida</taxon>
        <taxon>Liliopsida</taxon>
        <taxon>Dioscoreales</taxon>
        <taxon>Dioscoreaceae</taxon>
        <taxon>Dioscorea</taxon>
    </lineage>
</organism>
<evidence type="ECO:0000256" key="2">
    <source>
        <dbReference type="ARBA" id="ARBA00022737"/>
    </source>
</evidence>
<keyword evidence="3 4" id="KW-0539">Nucleus</keyword>
<evidence type="ECO:0000259" key="5">
    <source>
        <dbReference type="PROSITE" id="PS51017"/>
    </source>
</evidence>
<keyword evidence="2" id="KW-0677">Repeat</keyword>
<name>A0A9D5CVL7_9LILI</name>
<dbReference type="Pfam" id="PF06203">
    <property type="entry name" value="CCT"/>
    <property type="match status" value="1"/>
</dbReference>
<evidence type="ECO:0000256" key="4">
    <source>
        <dbReference type="PROSITE-ProRule" id="PRU00357"/>
    </source>
</evidence>
<sequence length="88" mass="10318">MNQANAVGEEESGDTTIKERILSLPQRGGYDLVLPDRDSVLSRYKEKRKTRRYDKLIRYESRKVRADSRVRINWRFAKANQAESQKSS</sequence>
<evidence type="ECO:0000256" key="3">
    <source>
        <dbReference type="ARBA" id="ARBA00023242"/>
    </source>
</evidence>
<dbReference type="PANTHER" id="PTHR31717:SF45">
    <property type="entry name" value="ZINC FINGER PROTEIN CONSTANS-LIKE 14-RELATED"/>
    <property type="match status" value="1"/>
</dbReference>
<dbReference type="PANTHER" id="PTHR31717">
    <property type="entry name" value="ZINC FINGER PROTEIN CONSTANS-LIKE 10"/>
    <property type="match status" value="1"/>
</dbReference>
<evidence type="ECO:0000313" key="6">
    <source>
        <dbReference type="EMBL" id="KAJ0979724.1"/>
    </source>
</evidence>
<comment type="caution">
    <text evidence="6">The sequence shown here is derived from an EMBL/GenBank/DDBJ whole genome shotgun (WGS) entry which is preliminary data.</text>
</comment>
<reference evidence="6" key="1">
    <citation type="submission" date="2021-03" db="EMBL/GenBank/DDBJ databases">
        <authorList>
            <person name="Li Z."/>
            <person name="Yang C."/>
        </authorList>
    </citation>
    <scope>NUCLEOTIDE SEQUENCE</scope>
    <source>
        <strain evidence="6">Dzin_1.0</strain>
        <tissue evidence="6">Leaf</tissue>
    </source>
</reference>
<proteinExistence type="predicted"/>
<gene>
    <name evidence="6" type="ORF">J5N97_015198</name>
</gene>
<dbReference type="Proteomes" id="UP001085076">
    <property type="component" value="Miscellaneous, Linkage group lg03"/>
</dbReference>
<dbReference type="EMBL" id="JAGGNH010000003">
    <property type="protein sequence ID" value="KAJ0979724.1"/>
    <property type="molecule type" value="Genomic_DNA"/>
</dbReference>
<comment type="subcellular location">
    <subcellularLocation>
        <location evidence="1 4">Nucleus</location>
    </subcellularLocation>
</comment>
<dbReference type="OrthoDB" id="153872at2759"/>
<dbReference type="AlphaFoldDB" id="A0A9D5CVL7"/>
<protein>
    <recommendedName>
        <fullName evidence="5">CCT domain-containing protein</fullName>
    </recommendedName>
</protein>
<dbReference type="InterPro" id="IPR010402">
    <property type="entry name" value="CCT_domain"/>
</dbReference>
<accession>A0A9D5CVL7</accession>
<feature type="domain" description="CCT" evidence="5">
    <location>
        <begin position="37"/>
        <end position="79"/>
    </location>
</feature>
<evidence type="ECO:0000313" key="7">
    <source>
        <dbReference type="Proteomes" id="UP001085076"/>
    </source>
</evidence>